<dbReference type="Pfam" id="PF12986">
    <property type="entry name" value="DUF3870"/>
    <property type="match status" value="1"/>
</dbReference>
<dbReference type="InterPro" id="IPR024617">
    <property type="entry name" value="DUF3870"/>
</dbReference>
<accession>A0A1H2Y916</accession>
<evidence type="ECO:0000313" key="2">
    <source>
        <dbReference type="EMBL" id="SDX01712.1"/>
    </source>
</evidence>
<dbReference type="GeneID" id="78335447"/>
<name>A0A1H2Y916_ACIFE</name>
<reference evidence="2 3" key="1">
    <citation type="submission" date="2016-10" db="EMBL/GenBank/DDBJ databases">
        <authorList>
            <person name="Varghese N."/>
            <person name="Submissions S."/>
        </authorList>
    </citation>
    <scope>NUCLEOTIDE SEQUENCE [LARGE SCALE GENOMIC DNA]</scope>
    <source>
        <strain evidence="2 3">WCC6</strain>
    </source>
</reference>
<dbReference type="RefSeq" id="WP_012939095.1">
    <property type="nucleotide sequence ID" value="NZ_CALAKB010000002.1"/>
</dbReference>
<dbReference type="OMA" id="CSANMIM"/>
<gene>
    <name evidence="2" type="ORF">SAMN05216495_11097</name>
</gene>
<organism evidence="2 3">
    <name type="scientific">Acidaminococcus fermentans</name>
    <dbReference type="NCBI Taxonomy" id="905"/>
    <lineage>
        <taxon>Bacteria</taxon>
        <taxon>Bacillati</taxon>
        <taxon>Bacillota</taxon>
        <taxon>Negativicutes</taxon>
        <taxon>Acidaminococcales</taxon>
        <taxon>Acidaminococcaceae</taxon>
        <taxon>Acidaminococcus</taxon>
    </lineage>
</organism>
<evidence type="ECO:0000313" key="3">
    <source>
        <dbReference type="Proteomes" id="UP000182379"/>
    </source>
</evidence>
<protein>
    <recommendedName>
        <fullName evidence="1">DUF3870 domain-containing protein</fullName>
    </recommendedName>
</protein>
<comment type="caution">
    <text evidence="2">The sequence shown here is derived from an EMBL/GenBank/DDBJ whole genome shotgun (WGS) entry which is preliminary data.</text>
</comment>
<feature type="domain" description="DUF3870" evidence="1">
    <location>
        <begin position="11"/>
        <end position="103"/>
    </location>
</feature>
<dbReference type="AlphaFoldDB" id="A0A1H2Y916"/>
<dbReference type="Proteomes" id="UP000182379">
    <property type="component" value="Unassembled WGS sequence"/>
</dbReference>
<sequence>MEKHYPADAIFVTGVAKVSREDVINTLYGTFTLSLVIDRKTGLILHCSANMIMADTIAFLQDILIGKNLLTDMDPMVRELRSRFLALSQKAVIAALKDAQNHYLTVYPKGV</sequence>
<evidence type="ECO:0000259" key="1">
    <source>
        <dbReference type="Pfam" id="PF12986"/>
    </source>
</evidence>
<dbReference type="EMBL" id="FNOP01000010">
    <property type="protein sequence ID" value="SDX01712.1"/>
    <property type="molecule type" value="Genomic_DNA"/>
</dbReference>
<proteinExistence type="predicted"/>